<protein>
    <submittedName>
        <fullName evidence="1">Uncharacterized protein</fullName>
    </submittedName>
</protein>
<dbReference type="Proteomes" id="UP000244956">
    <property type="component" value="Unassembled WGS sequence"/>
</dbReference>
<gene>
    <name evidence="1" type="ORF">DDZ16_04540</name>
</gene>
<sequence>MRQLNTSFPKFFFEVRIISAMLLVFFFVSPAISQKPVVLHPEVGDTIDLIEKLDYLLFTQVPDSLFDQGVLRKDGENYQLAVWHDTDIEKYDISIEDFESYAGNIEKLSAYYKRQKEKLEAGNKKSLVIKRDSFPPGLDIEWMSKKQKSKMIKESRRYNNLKLDADEQGLMGFEREKYIKTGGQMEFPLGH</sequence>
<organism evidence="1 2">
    <name type="scientific">Marinilabilia rubra</name>
    <dbReference type="NCBI Taxonomy" id="2162893"/>
    <lineage>
        <taxon>Bacteria</taxon>
        <taxon>Pseudomonadati</taxon>
        <taxon>Bacteroidota</taxon>
        <taxon>Bacteroidia</taxon>
        <taxon>Marinilabiliales</taxon>
        <taxon>Marinilabiliaceae</taxon>
        <taxon>Marinilabilia</taxon>
    </lineage>
</organism>
<name>A0A2U2BCS0_9BACT</name>
<evidence type="ECO:0000313" key="2">
    <source>
        <dbReference type="Proteomes" id="UP000244956"/>
    </source>
</evidence>
<dbReference type="EMBL" id="QEWP01000002">
    <property type="protein sequence ID" value="PWE00862.1"/>
    <property type="molecule type" value="Genomic_DNA"/>
</dbReference>
<dbReference type="RefSeq" id="WP_109263233.1">
    <property type="nucleotide sequence ID" value="NZ_QEWP01000002.1"/>
</dbReference>
<evidence type="ECO:0000313" key="1">
    <source>
        <dbReference type="EMBL" id="PWE00862.1"/>
    </source>
</evidence>
<dbReference type="OrthoDB" id="1119346at2"/>
<comment type="caution">
    <text evidence="1">The sequence shown here is derived from an EMBL/GenBank/DDBJ whole genome shotgun (WGS) entry which is preliminary data.</text>
</comment>
<accession>A0A2U2BCS0</accession>
<dbReference type="AlphaFoldDB" id="A0A2U2BCS0"/>
<keyword evidence="2" id="KW-1185">Reference proteome</keyword>
<reference evidence="1 2" key="1">
    <citation type="submission" date="2018-05" db="EMBL/GenBank/DDBJ databases">
        <title>Marinilabilia rubrum sp. nov., isolated from saltern sediment.</title>
        <authorList>
            <person name="Zhang R."/>
        </authorList>
    </citation>
    <scope>NUCLEOTIDE SEQUENCE [LARGE SCALE GENOMIC DNA]</scope>
    <source>
        <strain evidence="1 2">WTE16</strain>
    </source>
</reference>
<proteinExistence type="predicted"/>